<organism evidence="2 3">
    <name type="scientific">Brevundimonas staleyi</name>
    <dbReference type="NCBI Taxonomy" id="74326"/>
    <lineage>
        <taxon>Bacteria</taxon>
        <taxon>Pseudomonadati</taxon>
        <taxon>Pseudomonadota</taxon>
        <taxon>Alphaproteobacteria</taxon>
        <taxon>Caulobacterales</taxon>
        <taxon>Caulobacteraceae</taxon>
        <taxon>Brevundimonas</taxon>
    </lineage>
</organism>
<dbReference type="RefSeq" id="WP_374036813.1">
    <property type="nucleotide sequence ID" value="NZ_CP169082.1"/>
</dbReference>
<name>A0ABW0FYS4_9CAUL</name>
<dbReference type="InterPro" id="IPR013762">
    <property type="entry name" value="Integrase-like_cat_sf"/>
</dbReference>
<dbReference type="Proteomes" id="UP001596152">
    <property type="component" value="Unassembled WGS sequence"/>
</dbReference>
<evidence type="ECO:0000313" key="2">
    <source>
        <dbReference type="EMBL" id="MFC5346299.1"/>
    </source>
</evidence>
<reference evidence="3" key="1">
    <citation type="journal article" date="2019" name="Int. J. Syst. Evol. Microbiol.">
        <title>The Global Catalogue of Microorganisms (GCM) 10K type strain sequencing project: providing services to taxonomists for standard genome sequencing and annotation.</title>
        <authorList>
            <consortium name="The Broad Institute Genomics Platform"/>
            <consortium name="The Broad Institute Genome Sequencing Center for Infectious Disease"/>
            <person name="Wu L."/>
            <person name="Ma J."/>
        </authorList>
    </citation>
    <scope>NUCLEOTIDE SEQUENCE [LARGE SCALE GENOMIC DNA]</scope>
    <source>
        <strain evidence="3">JCM 12125</strain>
    </source>
</reference>
<evidence type="ECO:0000256" key="1">
    <source>
        <dbReference type="ARBA" id="ARBA00023172"/>
    </source>
</evidence>
<keyword evidence="1" id="KW-0233">DNA recombination</keyword>
<comment type="caution">
    <text evidence="2">The sequence shown here is derived from an EMBL/GenBank/DDBJ whole genome shotgun (WGS) entry which is preliminary data.</text>
</comment>
<evidence type="ECO:0000313" key="3">
    <source>
        <dbReference type="Proteomes" id="UP001596152"/>
    </source>
</evidence>
<dbReference type="EMBL" id="JBHSLF010000056">
    <property type="protein sequence ID" value="MFC5346299.1"/>
    <property type="molecule type" value="Genomic_DNA"/>
</dbReference>
<keyword evidence="3" id="KW-1185">Reference proteome</keyword>
<proteinExistence type="predicted"/>
<dbReference type="InterPro" id="IPR011010">
    <property type="entry name" value="DNA_brk_join_enz"/>
</dbReference>
<evidence type="ECO:0008006" key="4">
    <source>
        <dbReference type="Google" id="ProtNLM"/>
    </source>
</evidence>
<gene>
    <name evidence="2" type="ORF">ACFPIE_20475</name>
</gene>
<sequence>MARKPAKRRQRPHGVLPVGFDWRDGRPRWLPSPTRRAQGWKPCDFVVRSPRSGAVWLSKGDAIARAEAINAAVAAWTLKGTPVPADMAAFAPPGAHDGTALTPQQKLDRRAIGALIDEWLRTPKFTLPRGQGGLAATTVADYRSKIHVFQQALVEGEDEKALAQLRALPIETLAAPEEEADDDFAVEDAYQWLLANRGHNMAHGVTQVASVFFGWLKTKKRMAAFAINPVALIDRTPPAGRIRVGTPEEMAALVASADALGLPSIGDSVLLALDLGWSLKDILALDKRRLVKLPDGTGAQAWHVARVSRAKTGVASSEIPLLAIGSAAVDRIFARHAGRAVSPTRLIVREDSPRNRSGVWTNNAFNKAWRQVRDHAAATAPSLLTGDGDEGSDFNGAFDFMDTRDTFITLARSAGLEASEVCKRSLHKDEAHVLRLWAKHYGTGNAAVGRSGARKMSAHLEASGWVKALVSG</sequence>
<dbReference type="Gene3D" id="1.10.443.10">
    <property type="entry name" value="Intergrase catalytic core"/>
    <property type="match status" value="1"/>
</dbReference>
<protein>
    <recommendedName>
        <fullName evidence="4">Tyr recombinase domain-containing protein</fullName>
    </recommendedName>
</protein>
<dbReference type="SUPFAM" id="SSF56349">
    <property type="entry name" value="DNA breaking-rejoining enzymes"/>
    <property type="match status" value="1"/>
</dbReference>
<accession>A0ABW0FYS4</accession>